<feature type="binding site" evidence="8">
    <location>
        <position position="119"/>
    </location>
    <ligand>
        <name>Mg(2+)</name>
        <dbReference type="ChEBI" id="CHEBI:18420"/>
    </ligand>
</feature>
<dbReference type="GO" id="GO:0010468">
    <property type="term" value="P:regulation of gene expression"/>
    <property type="evidence" value="ECO:0007669"/>
    <property type="project" value="TreeGrafter"/>
</dbReference>
<name>A0A9D1SGP0_9FIRM</name>
<dbReference type="SMART" id="SM00358">
    <property type="entry name" value="DSRM"/>
    <property type="match status" value="1"/>
</dbReference>
<dbReference type="SMART" id="SM00535">
    <property type="entry name" value="RIBOc"/>
    <property type="match status" value="1"/>
</dbReference>
<dbReference type="PROSITE" id="PS50142">
    <property type="entry name" value="RNASE_3_2"/>
    <property type="match status" value="1"/>
</dbReference>
<comment type="function">
    <text evidence="8">Digests double-stranded RNA. Involved in the processing of primary rRNA transcript to yield the immediate precursors to the large and small rRNAs (23S and 16S). Processes some mRNAs, and tRNAs when they are encoded in the rRNA operon. Processes pre-crRNA and tracrRNA of type II CRISPR loci if present in the organism.</text>
</comment>
<evidence type="ECO:0000256" key="3">
    <source>
        <dbReference type="ARBA" id="ARBA00022664"/>
    </source>
</evidence>
<evidence type="ECO:0000313" key="13">
    <source>
        <dbReference type="Proteomes" id="UP000824081"/>
    </source>
</evidence>
<feature type="compositionally biased region" description="Basic and acidic residues" evidence="9">
    <location>
        <begin position="225"/>
        <end position="243"/>
    </location>
</feature>
<proteinExistence type="inferred from homology"/>
<dbReference type="InterPro" id="IPR036389">
    <property type="entry name" value="RNase_III_sf"/>
</dbReference>
<dbReference type="GO" id="GO:0003725">
    <property type="term" value="F:double-stranded RNA binding"/>
    <property type="evidence" value="ECO:0007669"/>
    <property type="project" value="TreeGrafter"/>
</dbReference>
<keyword evidence="8" id="KW-0479">Metal-binding</keyword>
<gene>
    <name evidence="8 12" type="primary">rnc</name>
    <name evidence="12" type="ORF">IAC57_02465</name>
</gene>
<dbReference type="Pfam" id="PF14622">
    <property type="entry name" value="Ribonucleas_3_3"/>
    <property type="match status" value="1"/>
</dbReference>
<keyword evidence="7 8" id="KW-0694">RNA-binding</keyword>
<evidence type="ECO:0000259" key="11">
    <source>
        <dbReference type="PROSITE" id="PS50142"/>
    </source>
</evidence>
<dbReference type="PANTHER" id="PTHR11207">
    <property type="entry name" value="RIBONUCLEASE III"/>
    <property type="match status" value="1"/>
</dbReference>
<comment type="cofactor">
    <cofactor evidence="8">
        <name>Mg(2+)</name>
        <dbReference type="ChEBI" id="CHEBI:18420"/>
    </cofactor>
</comment>
<feature type="binding site" evidence="8">
    <location>
        <position position="122"/>
    </location>
    <ligand>
        <name>Mg(2+)</name>
        <dbReference type="ChEBI" id="CHEBI:18420"/>
    </ligand>
</feature>
<dbReference type="HAMAP" id="MF_00104">
    <property type="entry name" value="RNase_III"/>
    <property type="match status" value="1"/>
</dbReference>
<evidence type="ECO:0000259" key="10">
    <source>
        <dbReference type="PROSITE" id="PS50137"/>
    </source>
</evidence>
<feature type="active site" evidence="8">
    <location>
        <position position="51"/>
    </location>
</feature>
<evidence type="ECO:0000313" key="12">
    <source>
        <dbReference type="EMBL" id="HIU58943.1"/>
    </source>
</evidence>
<organism evidence="12 13">
    <name type="scientific">Candidatus Scatosoma pullistercoris</name>
    <dbReference type="NCBI Taxonomy" id="2840934"/>
    <lineage>
        <taxon>Bacteria</taxon>
        <taxon>Bacillati</taxon>
        <taxon>Bacillota</taxon>
        <taxon>Clostridia</taxon>
        <taxon>Candidatus Scatosoma</taxon>
    </lineage>
</organism>
<evidence type="ECO:0000256" key="2">
    <source>
        <dbReference type="ARBA" id="ARBA00010183"/>
    </source>
</evidence>
<evidence type="ECO:0000256" key="5">
    <source>
        <dbReference type="ARBA" id="ARBA00022759"/>
    </source>
</evidence>
<comment type="similarity">
    <text evidence="2">Belongs to the ribonuclease III family.</text>
</comment>
<evidence type="ECO:0000256" key="6">
    <source>
        <dbReference type="ARBA" id="ARBA00022801"/>
    </source>
</evidence>
<dbReference type="SUPFAM" id="SSF69065">
    <property type="entry name" value="RNase III domain-like"/>
    <property type="match status" value="1"/>
</dbReference>
<dbReference type="NCBIfam" id="TIGR02191">
    <property type="entry name" value="RNaseIII"/>
    <property type="match status" value="1"/>
</dbReference>
<keyword evidence="3 8" id="KW-0507">mRNA processing</keyword>
<evidence type="ECO:0000256" key="9">
    <source>
        <dbReference type="SAM" id="MobiDB-lite"/>
    </source>
</evidence>
<dbReference type="GO" id="GO:0046872">
    <property type="term" value="F:metal ion binding"/>
    <property type="evidence" value="ECO:0007669"/>
    <property type="project" value="UniProtKB-KW"/>
</dbReference>
<dbReference type="InterPro" id="IPR011907">
    <property type="entry name" value="RNase_III"/>
</dbReference>
<dbReference type="InterPro" id="IPR014720">
    <property type="entry name" value="dsRBD_dom"/>
</dbReference>
<feature type="region of interest" description="Disordered" evidence="9">
    <location>
        <begin position="220"/>
        <end position="243"/>
    </location>
</feature>
<protein>
    <recommendedName>
        <fullName evidence="8">Ribonuclease 3</fullName>
        <ecNumber evidence="8">3.1.26.3</ecNumber>
    </recommendedName>
    <alternativeName>
        <fullName evidence="8">Ribonuclease III</fullName>
        <shortName evidence="8">RNase III</shortName>
    </alternativeName>
</protein>
<comment type="catalytic activity">
    <reaction evidence="1 8">
        <text>Endonucleolytic cleavage to 5'-phosphomonoester.</text>
        <dbReference type="EC" id="3.1.26.3"/>
    </reaction>
</comment>
<feature type="binding site" evidence="8">
    <location>
        <position position="47"/>
    </location>
    <ligand>
        <name>Mg(2+)</name>
        <dbReference type="ChEBI" id="CHEBI:18420"/>
    </ligand>
</feature>
<dbReference type="EC" id="3.1.26.3" evidence="8"/>
<evidence type="ECO:0000256" key="7">
    <source>
        <dbReference type="ARBA" id="ARBA00022884"/>
    </source>
</evidence>
<evidence type="ECO:0000256" key="4">
    <source>
        <dbReference type="ARBA" id="ARBA00022722"/>
    </source>
</evidence>
<keyword evidence="6 8" id="KW-0378">Hydrolase</keyword>
<comment type="subunit">
    <text evidence="8">Homodimer.</text>
</comment>
<evidence type="ECO:0000256" key="1">
    <source>
        <dbReference type="ARBA" id="ARBA00000109"/>
    </source>
</evidence>
<dbReference type="PROSITE" id="PS00517">
    <property type="entry name" value="RNASE_3_1"/>
    <property type="match status" value="1"/>
</dbReference>
<feature type="domain" description="DRBM" evidence="10">
    <location>
        <begin position="154"/>
        <end position="223"/>
    </location>
</feature>
<dbReference type="CDD" id="cd10845">
    <property type="entry name" value="DSRM_RNAse_III_family"/>
    <property type="match status" value="1"/>
</dbReference>
<dbReference type="InterPro" id="IPR000999">
    <property type="entry name" value="RNase_III_dom"/>
</dbReference>
<dbReference type="SUPFAM" id="SSF54768">
    <property type="entry name" value="dsRNA-binding domain-like"/>
    <property type="match status" value="1"/>
</dbReference>
<dbReference type="Pfam" id="PF00035">
    <property type="entry name" value="dsrm"/>
    <property type="match status" value="1"/>
</dbReference>
<dbReference type="Gene3D" id="1.10.1520.10">
    <property type="entry name" value="Ribonuclease III domain"/>
    <property type="match status" value="1"/>
</dbReference>
<dbReference type="CDD" id="cd00593">
    <property type="entry name" value="RIBOc"/>
    <property type="match status" value="1"/>
</dbReference>
<dbReference type="EMBL" id="DVMZ01000066">
    <property type="protein sequence ID" value="HIU58943.1"/>
    <property type="molecule type" value="Genomic_DNA"/>
</dbReference>
<dbReference type="GO" id="GO:0008033">
    <property type="term" value="P:tRNA processing"/>
    <property type="evidence" value="ECO:0007669"/>
    <property type="project" value="UniProtKB-KW"/>
</dbReference>
<evidence type="ECO:0000256" key="8">
    <source>
        <dbReference type="HAMAP-Rule" id="MF_00104"/>
    </source>
</evidence>
<dbReference type="GO" id="GO:0004525">
    <property type="term" value="F:ribonuclease III activity"/>
    <property type="evidence" value="ECO:0007669"/>
    <property type="project" value="UniProtKB-UniRule"/>
</dbReference>
<reference evidence="12" key="1">
    <citation type="submission" date="2020-10" db="EMBL/GenBank/DDBJ databases">
        <authorList>
            <person name="Gilroy R."/>
        </authorList>
    </citation>
    <scope>NUCLEOTIDE SEQUENCE</scope>
    <source>
        <strain evidence="12">11687</strain>
    </source>
</reference>
<reference evidence="12" key="2">
    <citation type="journal article" date="2021" name="PeerJ">
        <title>Extensive microbial diversity within the chicken gut microbiome revealed by metagenomics and culture.</title>
        <authorList>
            <person name="Gilroy R."/>
            <person name="Ravi A."/>
            <person name="Getino M."/>
            <person name="Pursley I."/>
            <person name="Horton D.L."/>
            <person name="Alikhan N.F."/>
            <person name="Baker D."/>
            <person name="Gharbi K."/>
            <person name="Hall N."/>
            <person name="Watson M."/>
            <person name="Adriaenssens E.M."/>
            <person name="Foster-Nyarko E."/>
            <person name="Jarju S."/>
            <person name="Secka A."/>
            <person name="Antonio M."/>
            <person name="Oren A."/>
            <person name="Chaudhuri R.R."/>
            <person name="La Ragione R."/>
            <person name="Hildebrand F."/>
            <person name="Pallen M.J."/>
        </authorList>
    </citation>
    <scope>NUCLEOTIDE SEQUENCE</scope>
    <source>
        <strain evidence="12">11687</strain>
    </source>
</reference>
<keyword evidence="8" id="KW-0963">Cytoplasm</keyword>
<keyword evidence="8" id="KW-0698">rRNA processing</keyword>
<keyword evidence="8" id="KW-0699">rRNA-binding</keyword>
<dbReference type="GO" id="GO:0019843">
    <property type="term" value="F:rRNA binding"/>
    <property type="evidence" value="ECO:0007669"/>
    <property type="project" value="UniProtKB-KW"/>
</dbReference>
<dbReference type="GO" id="GO:0006397">
    <property type="term" value="P:mRNA processing"/>
    <property type="evidence" value="ECO:0007669"/>
    <property type="project" value="UniProtKB-UniRule"/>
</dbReference>
<feature type="active site" evidence="8">
    <location>
        <position position="122"/>
    </location>
</feature>
<comment type="subcellular location">
    <subcellularLocation>
        <location evidence="8">Cytoplasm</location>
    </subcellularLocation>
</comment>
<dbReference type="Gene3D" id="3.30.160.20">
    <property type="match status" value="1"/>
</dbReference>
<dbReference type="PANTHER" id="PTHR11207:SF0">
    <property type="entry name" value="RIBONUCLEASE 3"/>
    <property type="match status" value="1"/>
</dbReference>
<keyword evidence="8" id="KW-0819">tRNA processing</keyword>
<dbReference type="GO" id="GO:0005737">
    <property type="term" value="C:cytoplasm"/>
    <property type="evidence" value="ECO:0007669"/>
    <property type="project" value="UniProtKB-SubCell"/>
</dbReference>
<sequence length="243" mass="26278">MLETEFPAGEIEREIGFSFRDKELLKLAFIHSTYSNAHGGENNERLEFLGDAVLELIVSERLYGIGAGKEELNEGQMTEARQKLVSQKALAAAAKRLGLCQYLLFEGGASNVGEKTVASLFEALTAAIYLDGAGGYAAAQKFVSHNLSLSGEENYKQRLQELLQSRPGGTMPEYGEARKSGEDHAPLWTVSVCAEGLTAAGTGKSISAAEQKAAKRLLEALASRGEGREGRSGKNTERKEYKE</sequence>
<keyword evidence="8" id="KW-0460">Magnesium</keyword>
<keyword evidence="4 8" id="KW-0540">Nuclease</keyword>
<keyword evidence="5 8" id="KW-0255">Endonuclease</keyword>
<comment type="caution">
    <text evidence="12">The sequence shown here is derived from an EMBL/GenBank/DDBJ whole genome shotgun (WGS) entry which is preliminary data.</text>
</comment>
<feature type="domain" description="RNase III" evidence="11">
    <location>
        <begin position="8"/>
        <end position="133"/>
    </location>
</feature>
<dbReference type="AlphaFoldDB" id="A0A9D1SGP0"/>
<dbReference type="Proteomes" id="UP000824081">
    <property type="component" value="Unassembled WGS sequence"/>
</dbReference>
<dbReference type="GO" id="GO:0006364">
    <property type="term" value="P:rRNA processing"/>
    <property type="evidence" value="ECO:0007669"/>
    <property type="project" value="UniProtKB-UniRule"/>
</dbReference>
<accession>A0A9D1SGP0</accession>
<dbReference type="PROSITE" id="PS50137">
    <property type="entry name" value="DS_RBD"/>
    <property type="match status" value="1"/>
</dbReference>